<evidence type="ECO:0008006" key="3">
    <source>
        <dbReference type="Google" id="ProtNLM"/>
    </source>
</evidence>
<dbReference type="SUPFAM" id="SSF53756">
    <property type="entry name" value="UDP-Glycosyltransferase/glycogen phosphorylase"/>
    <property type="match status" value="1"/>
</dbReference>
<accession>F0RXU9</accession>
<dbReference type="EMBL" id="CP002541">
    <property type="protein sequence ID" value="ADY12226.1"/>
    <property type="molecule type" value="Genomic_DNA"/>
</dbReference>
<evidence type="ECO:0000313" key="1">
    <source>
        <dbReference type="EMBL" id="ADY12226.1"/>
    </source>
</evidence>
<dbReference type="STRING" id="158189.SpiBuddy_0390"/>
<name>F0RXU9_SPHGB</name>
<proteinExistence type="predicted"/>
<gene>
    <name evidence="1" type="ordered locus">SpiBuddy_0390</name>
</gene>
<dbReference type="eggNOG" id="COG0438">
    <property type="taxonomic scope" value="Bacteria"/>
</dbReference>
<dbReference type="Gene3D" id="3.40.50.2000">
    <property type="entry name" value="Glycogen Phosphorylase B"/>
    <property type="match status" value="1"/>
</dbReference>
<dbReference type="AlphaFoldDB" id="F0RXU9"/>
<dbReference type="HOGENOM" id="CLU_063441_0_0_12"/>
<protein>
    <recommendedName>
        <fullName evidence="3">Glycosyl transferase group 1</fullName>
    </recommendedName>
</protein>
<dbReference type="Proteomes" id="UP000008466">
    <property type="component" value="Chromosome"/>
</dbReference>
<reference evidence="2" key="1">
    <citation type="submission" date="2011-02" db="EMBL/GenBank/DDBJ databases">
        <title>Complete sequence of Spirochaeta sp. Buddy.</title>
        <authorList>
            <person name="Lucas S."/>
            <person name="Copeland A."/>
            <person name="Lapidus A."/>
            <person name="Cheng J.-F."/>
            <person name="Goodwin L."/>
            <person name="Pitluck S."/>
            <person name="Zeytun A."/>
            <person name="Detter J.C."/>
            <person name="Han C."/>
            <person name="Tapia R."/>
            <person name="Land M."/>
            <person name="Hauser L."/>
            <person name="Kyrpides N."/>
            <person name="Ivanova N."/>
            <person name="Mikhailova N."/>
            <person name="Pagani I."/>
            <person name="Ritalahti K.M."/>
            <person name="Loeffler F.E."/>
            <person name="Woyke T."/>
        </authorList>
    </citation>
    <scope>NUCLEOTIDE SEQUENCE [LARGE SCALE GENOMIC DNA]</scope>
    <source>
        <strain evidence="2">ATCC BAA-1886 / DSM 22777 / Buddy</strain>
    </source>
</reference>
<evidence type="ECO:0000313" key="2">
    <source>
        <dbReference type="Proteomes" id="UP000008466"/>
    </source>
</evidence>
<dbReference type="RefSeq" id="WP_013606079.1">
    <property type="nucleotide sequence ID" value="NC_015152.1"/>
</dbReference>
<organism evidence="1 2">
    <name type="scientific">Sphaerochaeta globosa (strain ATCC BAA-1886 / DSM 22777 / Buddy)</name>
    <name type="common">Spirochaeta sp. (strain Buddy)</name>
    <dbReference type="NCBI Taxonomy" id="158189"/>
    <lineage>
        <taxon>Bacteria</taxon>
        <taxon>Pseudomonadati</taxon>
        <taxon>Spirochaetota</taxon>
        <taxon>Spirochaetia</taxon>
        <taxon>Spirochaetales</taxon>
        <taxon>Sphaerochaetaceae</taxon>
        <taxon>Sphaerochaeta</taxon>
    </lineage>
</organism>
<sequence length="383" mass="44207">MTNLSIAYIDFGDRFDPNGTSGIERKKLSQIFELEKLGIVKRLAFSPKHKKTMFGNLSRLLPFFPSTFFFTCDVKQLEGLDVVYFRKPSYVDRYTINLLKDIKKQNPKCVILFEIPTYPYDKEKAGLIKYPLLVKDRWNRRMLQKYVNRIVLVTSKERTIFNIPTICTMNGIDFENTLLREVSPIEHKNIHAIIIANFEFWHGLDRIIGGLTQYYSAWNEEKPKFTLHIVGDGPGIEKIKQQCKENVIEKYVLLHGSLSFTEISKVYNQVSLAINSIGRHRITGTRIDSSIKSREYAAKGLPIITERGISIDYVPENYPYVLEIPADESLLDIESVIAFHDRIYSGNDPVVIADTIRAFAKDRCSSEAMMRPVLTYVREMLLQ</sequence>
<keyword evidence="2" id="KW-1185">Reference proteome</keyword>
<dbReference type="KEGG" id="sbu:SpiBuddy_0390"/>